<dbReference type="GO" id="GO:0016787">
    <property type="term" value="F:hydrolase activity"/>
    <property type="evidence" value="ECO:0007669"/>
    <property type="project" value="UniProtKB-KW"/>
</dbReference>
<dbReference type="InterPro" id="IPR015797">
    <property type="entry name" value="NUDIX_hydrolase-like_dom_sf"/>
</dbReference>
<dbReference type="Proteomes" id="UP000199323">
    <property type="component" value="Unassembled WGS sequence"/>
</dbReference>
<accession>A0A1I2F6H2</accession>
<dbReference type="PROSITE" id="PS51462">
    <property type="entry name" value="NUDIX"/>
    <property type="match status" value="1"/>
</dbReference>
<dbReference type="Gene3D" id="3.90.79.10">
    <property type="entry name" value="Nucleoside Triphosphate Pyrophosphohydrolase"/>
    <property type="match status" value="1"/>
</dbReference>
<keyword evidence="4" id="KW-1185">Reference proteome</keyword>
<dbReference type="InterPro" id="IPR020084">
    <property type="entry name" value="NUDIX_hydrolase_CS"/>
</dbReference>
<dbReference type="PANTHER" id="PTHR10885:SF0">
    <property type="entry name" value="ISOPENTENYL-DIPHOSPHATE DELTA-ISOMERASE"/>
    <property type="match status" value="1"/>
</dbReference>
<name>A0A1I2F6H2_9ACTN</name>
<dbReference type="Pfam" id="PF00293">
    <property type="entry name" value="NUDIX"/>
    <property type="match status" value="1"/>
</dbReference>
<organism evidence="3 4">
    <name type="scientific">Actinacidiphila alni</name>
    <dbReference type="NCBI Taxonomy" id="380248"/>
    <lineage>
        <taxon>Bacteria</taxon>
        <taxon>Bacillati</taxon>
        <taxon>Actinomycetota</taxon>
        <taxon>Actinomycetes</taxon>
        <taxon>Kitasatosporales</taxon>
        <taxon>Streptomycetaceae</taxon>
        <taxon>Actinacidiphila</taxon>
    </lineage>
</organism>
<feature type="domain" description="Nudix hydrolase" evidence="2">
    <location>
        <begin position="28"/>
        <end position="155"/>
    </location>
</feature>
<evidence type="ECO:0000259" key="2">
    <source>
        <dbReference type="PROSITE" id="PS51462"/>
    </source>
</evidence>
<dbReference type="PANTHER" id="PTHR10885">
    <property type="entry name" value="ISOPENTENYL-DIPHOSPHATE DELTA-ISOMERASE"/>
    <property type="match status" value="1"/>
</dbReference>
<dbReference type="RefSeq" id="WP_093713840.1">
    <property type="nucleotide sequence ID" value="NZ_FONG01000007.1"/>
</dbReference>
<evidence type="ECO:0000313" key="3">
    <source>
        <dbReference type="EMBL" id="SFF00755.1"/>
    </source>
</evidence>
<keyword evidence="1" id="KW-0378">Hydrolase</keyword>
<dbReference type="AlphaFoldDB" id="A0A1I2F6H2"/>
<gene>
    <name evidence="3" type="ORF">SAMN05216251_107186</name>
</gene>
<proteinExistence type="predicted"/>
<dbReference type="OrthoDB" id="67499at2"/>
<dbReference type="GO" id="GO:0016853">
    <property type="term" value="F:isomerase activity"/>
    <property type="evidence" value="ECO:0007669"/>
    <property type="project" value="UniProtKB-KW"/>
</dbReference>
<dbReference type="EMBL" id="FONG01000007">
    <property type="protein sequence ID" value="SFF00755.1"/>
    <property type="molecule type" value="Genomic_DNA"/>
</dbReference>
<evidence type="ECO:0000256" key="1">
    <source>
        <dbReference type="ARBA" id="ARBA00022801"/>
    </source>
</evidence>
<protein>
    <submittedName>
        <fullName evidence="3">Isopentenyldiphosphate isomerase</fullName>
    </submittedName>
</protein>
<sequence length="169" mass="19006">MGERVERVDEHDRVLGVVDRAEAIRRGWPHRVATVVVRDPRGRVLVHRRPADASRFPGGYNWLFGGAVGVGETYPEAAARELAEELDVTAAPRFVLKFLCAGEISPYWLGLHEVVVTTPVRPDPREVAWHAWLTDSELTALLAHPAFVSDAREAHARYRTHLRRTAPLH</sequence>
<keyword evidence="3" id="KW-0413">Isomerase</keyword>
<dbReference type="SUPFAM" id="SSF55811">
    <property type="entry name" value="Nudix"/>
    <property type="match status" value="1"/>
</dbReference>
<dbReference type="STRING" id="380248.SAMN05216251_107186"/>
<dbReference type="PROSITE" id="PS00893">
    <property type="entry name" value="NUDIX_BOX"/>
    <property type="match status" value="1"/>
</dbReference>
<evidence type="ECO:0000313" key="4">
    <source>
        <dbReference type="Proteomes" id="UP000199323"/>
    </source>
</evidence>
<dbReference type="InterPro" id="IPR000086">
    <property type="entry name" value="NUDIX_hydrolase_dom"/>
</dbReference>
<reference evidence="3 4" key="1">
    <citation type="submission" date="2016-10" db="EMBL/GenBank/DDBJ databases">
        <authorList>
            <person name="de Groot N.N."/>
        </authorList>
    </citation>
    <scope>NUCLEOTIDE SEQUENCE [LARGE SCALE GENOMIC DNA]</scope>
    <source>
        <strain evidence="3 4">CGMCC 4.3510</strain>
    </source>
</reference>